<evidence type="ECO:0000256" key="1">
    <source>
        <dbReference type="SAM" id="Phobius"/>
    </source>
</evidence>
<feature type="transmembrane region" description="Helical" evidence="1">
    <location>
        <begin position="83"/>
        <end position="104"/>
    </location>
</feature>
<proteinExistence type="predicted"/>
<name>A0A2Y9BCC2_9FIRM</name>
<comment type="caution">
    <text evidence="2">The sequence shown here is derived from an EMBL/GenBank/DDBJ whole genome shotgun (WGS) entry which is preliminary data.</text>
</comment>
<dbReference type="Proteomes" id="UP000245845">
    <property type="component" value="Unassembled WGS sequence"/>
</dbReference>
<keyword evidence="1" id="KW-0812">Transmembrane</keyword>
<accession>A0A2Y9BCC2</accession>
<sequence>MEINNKKNHLSRIEVIFIMLLFTMCLTMNVFFCSSYNPYELLDKTTGIETWTISESNAINGDGETISKNICTPPIIVAIPKGISLFLFLIIAFLFFFSTLFILLPDGWTLINQKVRLDN</sequence>
<dbReference type="OrthoDB" id="1976791at2"/>
<evidence type="ECO:0000313" key="2">
    <source>
        <dbReference type="EMBL" id="PWJ30163.1"/>
    </source>
</evidence>
<reference evidence="2 3" key="1">
    <citation type="submission" date="2018-05" db="EMBL/GenBank/DDBJ databases">
        <title>The Hungate 1000. A catalogue of reference genomes from the rumen microbiome.</title>
        <authorList>
            <person name="Kelly W."/>
        </authorList>
    </citation>
    <scope>NUCLEOTIDE SEQUENCE [LARGE SCALE GENOMIC DNA]</scope>
    <source>
        <strain evidence="2 3">NLAE-zl-C242</strain>
    </source>
</reference>
<organism evidence="2 3">
    <name type="scientific">Faecalicatena orotica</name>
    <dbReference type="NCBI Taxonomy" id="1544"/>
    <lineage>
        <taxon>Bacteria</taxon>
        <taxon>Bacillati</taxon>
        <taxon>Bacillota</taxon>
        <taxon>Clostridia</taxon>
        <taxon>Lachnospirales</taxon>
        <taxon>Lachnospiraceae</taxon>
        <taxon>Faecalicatena</taxon>
    </lineage>
</organism>
<feature type="transmembrane region" description="Helical" evidence="1">
    <location>
        <begin position="12"/>
        <end position="32"/>
    </location>
</feature>
<keyword evidence="1" id="KW-0472">Membrane</keyword>
<dbReference type="EMBL" id="QGDL01000004">
    <property type="protein sequence ID" value="PWJ30163.1"/>
    <property type="molecule type" value="Genomic_DNA"/>
</dbReference>
<evidence type="ECO:0000313" key="3">
    <source>
        <dbReference type="Proteomes" id="UP000245845"/>
    </source>
</evidence>
<dbReference type="AlphaFoldDB" id="A0A2Y9BCC2"/>
<protein>
    <submittedName>
        <fullName evidence="2">Uncharacterized protein</fullName>
    </submittedName>
</protein>
<gene>
    <name evidence="2" type="ORF">A8806_10426</name>
</gene>
<keyword evidence="1" id="KW-1133">Transmembrane helix</keyword>
<keyword evidence="3" id="KW-1185">Reference proteome</keyword>
<dbReference type="RefSeq" id="WP_109730607.1">
    <property type="nucleotide sequence ID" value="NZ_BAAACK010000019.1"/>
</dbReference>